<feature type="region of interest" description="Disordered" evidence="2">
    <location>
        <begin position="1"/>
        <end position="30"/>
    </location>
</feature>
<dbReference type="PANTHER" id="PTHR10039:SF14">
    <property type="entry name" value="NACHT DOMAIN-CONTAINING PROTEIN"/>
    <property type="match status" value="1"/>
</dbReference>
<accession>A0A8H7KGP7</accession>
<sequence>MSHNSSVARSSRLPPRYSPYSRSPTSASSACRLPPISALLSGHGAGGPSSSDNYLSPAHAYHPGVIKSVTGNSAVPPSLNFQPTYALPSTSTHQLDHSTHQTNLIHPTPAAPLVQAPFSQGPYHPASATNTWYLTPIHRPTNFQPVQPSITVRQPDSTYQNYAIHPQPEQVVSQQGQAYYGNGMFKNPRDFSVTNSTFIDNSNTSDNFMDKFLQHTIIGAEFDSSDRHPPPRCHPGTRLAIIERCKNFVDQDGGKEKMRWVVGGAGVGKSAIMQIVAEEIPADASVFFSVNGRNDGTKFFLTIAYQLAVKYEPYRHFIRNAINRDPSLLRKSLPAQFRKFIVDPFIHQHLLSPSQQFVIIIDGLDECDDPKTQREILRLISDFCIKYTASPVVWFVASRPEPHITSFFDNARITPAYTKEEVEIDSDEACKDVEQYLRDELNEVKLAYPTLRHKRDWPSGLEFTKIATAAGGLFAYASTVVRYIGDSHYRDPASQLRRVLEVIDEGFNDDVSRKDHPMALLDALYRRILSNIPPDVMVNTRKLLLTTIDHGWEDDDFRYMCNRLGLSEAAAYDAVSYLHAVHKVPAPDNTGNEKLEFFHKSFPDFLLDFKRSRFSRNVQDETNQLRAQCALRIVEHVSDDFIDSGKGLHIGWYGGLRSCIGFCDNISLSWPGDERFRVPDDELRLTLYCDSMANICYNFNLNRNYSSISFFHALTTRFNAPGISFPLYFLRDSAFEEFRAELTELGKLKEVPLRSLDYAAICGMIQIQFTSPIGTGDAKDFDRWNPSCKHIKEDIAGLPRQRVWATNLKRWLAGDTGDNMACADIPRFKIFVSKDSHRKIAHDRIRDCLYCSQRLARHFINHPDQVATVFVDSTELSYVEFSFVDPDDGVSEWRYRFLHSGRPSGY</sequence>
<dbReference type="PROSITE" id="PS50837">
    <property type="entry name" value="NACHT"/>
    <property type="match status" value="1"/>
</dbReference>
<keyword evidence="1" id="KW-0677">Repeat</keyword>
<gene>
    <name evidence="4" type="ORF">Agabi119p4_5638</name>
</gene>
<organism evidence="4 5">
    <name type="scientific">Agaricus bisporus var. burnettii</name>
    <dbReference type="NCBI Taxonomy" id="192524"/>
    <lineage>
        <taxon>Eukaryota</taxon>
        <taxon>Fungi</taxon>
        <taxon>Dikarya</taxon>
        <taxon>Basidiomycota</taxon>
        <taxon>Agaricomycotina</taxon>
        <taxon>Agaricomycetes</taxon>
        <taxon>Agaricomycetidae</taxon>
        <taxon>Agaricales</taxon>
        <taxon>Agaricineae</taxon>
        <taxon>Agaricaceae</taxon>
        <taxon>Agaricus</taxon>
    </lineage>
</organism>
<proteinExistence type="predicted"/>
<reference evidence="4 5" key="1">
    <citation type="journal article" name="Sci. Rep.">
        <title>Telomere-to-telomere assembled and centromere annotated genomes of the two main subspecies of the button mushroom Agaricus bisporus reveal especially polymorphic chromosome ends.</title>
        <authorList>
            <person name="Sonnenberg A.S.M."/>
            <person name="Sedaghat-Telgerd N."/>
            <person name="Lavrijssen B."/>
            <person name="Ohm R.A."/>
            <person name="Hendrickx P.M."/>
            <person name="Scholtmeijer K."/>
            <person name="Baars J.J.P."/>
            <person name="van Peer A."/>
        </authorList>
    </citation>
    <scope>NUCLEOTIDE SEQUENCE [LARGE SCALE GENOMIC DNA]</scope>
    <source>
        <strain evidence="4 5">H119_p4</strain>
    </source>
</reference>
<comment type="caution">
    <text evidence="4">The sequence shown here is derived from an EMBL/GenBank/DDBJ whole genome shotgun (WGS) entry which is preliminary data.</text>
</comment>
<evidence type="ECO:0000256" key="2">
    <source>
        <dbReference type="SAM" id="MobiDB-lite"/>
    </source>
</evidence>
<evidence type="ECO:0000313" key="4">
    <source>
        <dbReference type="EMBL" id="KAF7773471.1"/>
    </source>
</evidence>
<dbReference type="Gene3D" id="3.40.50.300">
    <property type="entry name" value="P-loop containing nucleotide triphosphate hydrolases"/>
    <property type="match status" value="1"/>
</dbReference>
<dbReference type="PANTHER" id="PTHR10039">
    <property type="entry name" value="AMELOGENIN"/>
    <property type="match status" value="1"/>
</dbReference>
<protein>
    <recommendedName>
        <fullName evidence="3">NACHT domain-containing protein</fullName>
    </recommendedName>
</protein>
<dbReference type="InterPro" id="IPR056884">
    <property type="entry name" value="NPHP3-like_N"/>
</dbReference>
<dbReference type="Proteomes" id="UP000629468">
    <property type="component" value="Unassembled WGS sequence"/>
</dbReference>
<dbReference type="InterPro" id="IPR007111">
    <property type="entry name" value="NACHT_NTPase"/>
</dbReference>
<dbReference type="AlphaFoldDB" id="A0A8H7KGP7"/>
<dbReference type="SUPFAM" id="SSF52540">
    <property type="entry name" value="P-loop containing nucleoside triphosphate hydrolases"/>
    <property type="match status" value="1"/>
</dbReference>
<dbReference type="InterPro" id="IPR027417">
    <property type="entry name" value="P-loop_NTPase"/>
</dbReference>
<feature type="region of interest" description="Disordered" evidence="2">
    <location>
        <begin position="85"/>
        <end position="105"/>
    </location>
</feature>
<feature type="compositionally biased region" description="Low complexity" evidence="2">
    <location>
        <begin position="8"/>
        <end position="30"/>
    </location>
</feature>
<feature type="domain" description="NACHT" evidence="3">
    <location>
        <begin position="257"/>
        <end position="400"/>
    </location>
</feature>
<evidence type="ECO:0000313" key="5">
    <source>
        <dbReference type="Proteomes" id="UP000629468"/>
    </source>
</evidence>
<evidence type="ECO:0000256" key="1">
    <source>
        <dbReference type="ARBA" id="ARBA00022737"/>
    </source>
</evidence>
<name>A0A8H7KGP7_AGABI</name>
<evidence type="ECO:0000259" key="3">
    <source>
        <dbReference type="PROSITE" id="PS50837"/>
    </source>
</evidence>
<dbReference type="EMBL" id="JABXXO010000007">
    <property type="protein sequence ID" value="KAF7773471.1"/>
    <property type="molecule type" value="Genomic_DNA"/>
</dbReference>
<dbReference type="Pfam" id="PF24883">
    <property type="entry name" value="NPHP3_N"/>
    <property type="match status" value="1"/>
</dbReference>